<name>A0A517RJH9_9PLAN</name>
<sequence>MMVKRIVVNVVGRSRRFEKRYAERSGGMCCTSGGVCCLWGVMRRRVSTRITFGGVIDENRAQTSGLLHAAVCFVRGLHLNQYCSRARRITRDHEEPHGGVKIILFRERCGRFRSEEEELVYEKRTEALVWQ</sequence>
<evidence type="ECO:0000313" key="1">
    <source>
        <dbReference type="EMBL" id="QDT44019.1"/>
    </source>
</evidence>
<dbReference type="Proteomes" id="UP000317171">
    <property type="component" value="Chromosome"/>
</dbReference>
<protein>
    <submittedName>
        <fullName evidence="1">Uncharacterized protein</fullName>
    </submittedName>
</protein>
<organism evidence="1 2">
    <name type="scientific">Gimesia alba</name>
    <dbReference type="NCBI Taxonomy" id="2527973"/>
    <lineage>
        <taxon>Bacteria</taxon>
        <taxon>Pseudomonadati</taxon>
        <taxon>Planctomycetota</taxon>
        <taxon>Planctomycetia</taxon>
        <taxon>Planctomycetales</taxon>
        <taxon>Planctomycetaceae</taxon>
        <taxon>Gimesia</taxon>
    </lineage>
</organism>
<proteinExistence type="predicted"/>
<dbReference type="AlphaFoldDB" id="A0A517RJH9"/>
<evidence type="ECO:0000313" key="2">
    <source>
        <dbReference type="Proteomes" id="UP000317171"/>
    </source>
</evidence>
<keyword evidence="2" id="KW-1185">Reference proteome</keyword>
<accession>A0A517RJH9</accession>
<gene>
    <name evidence="1" type="ORF">Pan241w_41240</name>
</gene>
<dbReference type="KEGG" id="gaz:Pan241w_41240"/>
<dbReference type="EMBL" id="CP036269">
    <property type="protein sequence ID" value="QDT44019.1"/>
    <property type="molecule type" value="Genomic_DNA"/>
</dbReference>
<reference evidence="1 2" key="1">
    <citation type="submission" date="2019-02" db="EMBL/GenBank/DDBJ databases">
        <title>Deep-cultivation of Planctomycetes and their phenomic and genomic characterization uncovers novel biology.</title>
        <authorList>
            <person name="Wiegand S."/>
            <person name="Jogler M."/>
            <person name="Boedeker C."/>
            <person name="Pinto D."/>
            <person name="Vollmers J."/>
            <person name="Rivas-Marin E."/>
            <person name="Kohn T."/>
            <person name="Peeters S.H."/>
            <person name="Heuer A."/>
            <person name="Rast P."/>
            <person name="Oberbeckmann S."/>
            <person name="Bunk B."/>
            <person name="Jeske O."/>
            <person name="Meyerdierks A."/>
            <person name="Storesund J.E."/>
            <person name="Kallscheuer N."/>
            <person name="Luecker S."/>
            <person name="Lage O.M."/>
            <person name="Pohl T."/>
            <person name="Merkel B.J."/>
            <person name="Hornburger P."/>
            <person name="Mueller R.-W."/>
            <person name="Bruemmer F."/>
            <person name="Labrenz M."/>
            <person name="Spormann A.M."/>
            <person name="Op den Camp H."/>
            <person name="Overmann J."/>
            <person name="Amann R."/>
            <person name="Jetten M.S.M."/>
            <person name="Mascher T."/>
            <person name="Medema M.H."/>
            <person name="Devos D.P."/>
            <person name="Kaster A.-K."/>
            <person name="Ovreas L."/>
            <person name="Rohde M."/>
            <person name="Galperin M.Y."/>
            <person name="Jogler C."/>
        </authorList>
    </citation>
    <scope>NUCLEOTIDE SEQUENCE [LARGE SCALE GENOMIC DNA]</scope>
    <source>
        <strain evidence="1 2">Pan241w</strain>
    </source>
</reference>